<evidence type="ECO:0000313" key="1">
    <source>
        <dbReference type="EMBL" id="CAI8595558.1"/>
    </source>
</evidence>
<protein>
    <submittedName>
        <fullName evidence="1">Uncharacterized protein</fullName>
    </submittedName>
</protein>
<dbReference type="AlphaFoldDB" id="A0AAV0ZEQ2"/>
<sequence>MLARIQHWTAKLLSYAGRLQLVQSILFSIANYWLHIFPFPKRVLNHVESLCRNFLWSRQENYSRRIPISWETTCNPVNAGGMNLISLKEWNKATMGKLLWNINEKKIGFG</sequence>
<evidence type="ECO:0000313" key="2">
    <source>
        <dbReference type="Proteomes" id="UP001157006"/>
    </source>
</evidence>
<dbReference type="Proteomes" id="UP001157006">
    <property type="component" value="Chromosome 1S"/>
</dbReference>
<gene>
    <name evidence="1" type="ORF">VFH_I196800</name>
</gene>
<dbReference type="PANTHER" id="PTHR33116:SF66">
    <property type="entry name" value="REVERSE TRANSCRIPTASE ZINC-BINDING DOMAIN-CONTAINING PROTEIN"/>
    <property type="match status" value="1"/>
</dbReference>
<organism evidence="1 2">
    <name type="scientific">Vicia faba</name>
    <name type="common">Broad bean</name>
    <name type="synonym">Faba vulgaris</name>
    <dbReference type="NCBI Taxonomy" id="3906"/>
    <lineage>
        <taxon>Eukaryota</taxon>
        <taxon>Viridiplantae</taxon>
        <taxon>Streptophyta</taxon>
        <taxon>Embryophyta</taxon>
        <taxon>Tracheophyta</taxon>
        <taxon>Spermatophyta</taxon>
        <taxon>Magnoliopsida</taxon>
        <taxon>eudicotyledons</taxon>
        <taxon>Gunneridae</taxon>
        <taxon>Pentapetalae</taxon>
        <taxon>rosids</taxon>
        <taxon>fabids</taxon>
        <taxon>Fabales</taxon>
        <taxon>Fabaceae</taxon>
        <taxon>Papilionoideae</taxon>
        <taxon>50 kb inversion clade</taxon>
        <taxon>NPAAA clade</taxon>
        <taxon>Hologalegina</taxon>
        <taxon>IRL clade</taxon>
        <taxon>Fabeae</taxon>
        <taxon>Vicia</taxon>
    </lineage>
</organism>
<dbReference type="PANTHER" id="PTHR33116">
    <property type="entry name" value="REVERSE TRANSCRIPTASE ZINC-BINDING DOMAIN-CONTAINING PROTEIN-RELATED-RELATED"/>
    <property type="match status" value="1"/>
</dbReference>
<reference evidence="1 2" key="1">
    <citation type="submission" date="2023-01" db="EMBL/GenBank/DDBJ databases">
        <authorList>
            <person name="Kreplak J."/>
        </authorList>
    </citation>
    <scope>NUCLEOTIDE SEQUENCE [LARGE SCALE GENOMIC DNA]</scope>
</reference>
<accession>A0AAV0ZEQ2</accession>
<name>A0AAV0ZEQ2_VICFA</name>
<dbReference type="EMBL" id="OX451735">
    <property type="protein sequence ID" value="CAI8595558.1"/>
    <property type="molecule type" value="Genomic_DNA"/>
</dbReference>
<keyword evidence="2" id="KW-1185">Reference proteome</keyword>
<proteinExistence type="predicted"/>